<dbReference type="GO" id="GO:0016491">
    <property type="term" value="F:oxidoreductase activity"/>
    <property type="evidence" value="ECO:0007669"/>
    <property type="project" value="UniProtKB-KW"/>
</dbReference>
<dbReference type="SUPFAM" id="SSF51905">
    <property type="entry name" value="FAD/NAD(P)-binding domain"/>
    <property type="match status" value="1"/>
</dbReference>
<dbReference type="Gene3D" id="3.90.700.10">
    <property type="entry name" value="Succinate dehydrogenase/fumarate reductase flavoprotein, catalytic domain"/>
    <property type="match status" value="1"/>
</dbReference>
<evidence type="ECO:0000256" key="2">
    <source>
        <dbReference type="ARBA" id="ARBA00022630"/>
    </source>
</evidence>
<feature type="domain" description="FAD-dependent oxidoreductase 2 FAD-binding" evidence="5">
    <location>
        <begin position="24"/>
        <end position="456"/>
    </location>
</feature>
<comment type="cofactor">
    <cofactor evidence="1">
        <name>FAD</name>
        <dbReference type="ChEBI" id="CHEBI:57692"/>
    </cofactor>
</comment>
<gene>
    <name evidence="6" type="ORF">EYW47_04185</name>
</gene>
<evidence type="ECO:0000313" key="6">
    <source>
        <dbReference type="EMBL" id="TDG25072.1"/>
    </source>
</evidence>
<comment type="caution">
    <text evidence="6">The sequence shown here is derived from an EMBL/GenBank/DDBJ whole genome shotgun (WGS) entry which is preliminary data.</text>
</comment>
<dbReference type="Gene3D" id="3.50.50.60">
    <property type="entry name" value="FAD/NAD(P)-binding domain"/>
    <property type="match status" value="1"/>
</dbReference>
<protein>
    <submittedName>
        <fullName evidence="6">FAD-binding protein</fullName>
    </submittedName>
</protein>
<name>A0A4R5MDB4_9BURK</name>
<dbReference type="OrthoDB" id="337830at2"/>
<dbReference type="AlphaFoldDB" id="A0A4R5MDB4"/>
<dbReference type="PANTHER" id="PTHR43400">
    <property type="entry name" value="FUMARATE REDUCTASE"/>
    <property type="match status" value="1"/>
</dbReference>
<evidence type="ECO:0000256" key="3">
    <source>
        <dbReference type="ARBA" id="ARBA00022827"/>
    </source>
</evidence>
<dbReference type="Pfam" id="PF00890">
    <property type="entry name" value="FAD_binding_2"/>
    <property type="match status" value="1"/>
</dbReference>
<keyword evidence="7" id="KW-1185">Reference proteome</keyword>
<evidence type="ECO:0000256" key="4">
    <source>
        <dbReference type="ARBA" id="ARBA00023002"/>
    </source>
</evidence>
<organism evidence="6 7">
    <name type="scientific">Paraburkholderia silviterrae</name>
    <dbReference type="NCBI Taxonomy" id="2528715"/>
    <lineage>
        <taxon>Bacteria</taxon>
        <taxon>Pseudomonadati</taxon>
        <taxon>Pseudomonadota</taxon>
        <taxon>Betaproteobacteria</taxon>
        <taxon>Burkholderiales</taxon>
        <taxon>Burkholderiaceae</taxon>
        <taxon>Paraburkholderia</taxon>
    </lineage>
</organism>
<proteinExistence type="predicted"/>
<dbReference type="SUPFAM" id="SSF56425">
    <property type="entry name" value="Succinate dehydrogenase/fumarate reductase flavoprotein, catalytic domain"/>
    <property type="match status" value="1"/>
</dbReference>
<dbReference type="InterPro" id="IPR050315">
    <property type="entry name" value="FAD-oxidoreductase_2"/>
</dbReference>
<dbReference type="EMBL" id="SMRP01000002">
    <property type="protein sequence ID" value="TDG25072.1"/>
    <property type="molecule type" value="Genomic_DNA"/>
</dbReference>
<keyword evidence="3" id="KW-0274">FAD</keyword>
<reference evidence="6 7" key="1">
    <citation type="submission" date="2019-03" db="EMBL/GenBank/DDBJ databases">
        <title>Paraburkholderia sp. 4M-K11, isolated from subtropical forest soil.</title>
        <authorList>
            <person name="Gao Z.-H."/>
            <person name="Qiu L.-H."/>
        </authorList>
    </citation>
    <scope>NUCLEOTIDE SEQUENCE [LARGE SCALE GENOMIC DNA]</scope>
    <source>
        <strain evidence="6 7">4M-K11</strain>
    </source>
</reference>
<accession>A0A4R5MDB4</accession>
<dbReference type="NCBIfam" id="NF005510">
    <property type="entry name" value="PRK07121.1-3"/>
    <property type="match status" value="1"/>
</dbReference>
<evidence type="ECO:0000256" key="1">
    <source>
        <dbReference type="ARBA" id="ARBA00001974"/>
    </source>
</evidence>
<dbReference type="RefSeq" id="WP_133193639.1">
    <property type="nucleotide sequence ID" value="NZ_JBHUCW010000006.1"/>
</dbReference>
<keyword evidence="4" id="KW-0560">Oxidoreductase</keyword>
<dbReference type="GO" id="GO:0008202">
    <property type="term" value="P:steroid metabolic process"/>
    <property type="evidence" value="ECO:0007669"/>
    <property type="project" value="UniProtKB-ARBA"/>
</dbReference>
<dbReference type="InterPro" id="IPR027477">
    <property type="entry name" value="Succ_DH/fumarate_Rdtase_cat_sf"/>
</dbReference>
<evidence type="ECO:0000313" key="7">
    <source>
        <dbReference type="Proteomes" id="UP000295722"/>
    </source>
</evidence>
<dbReference type="InterPro" id="IPR003953">
    <property type="entry name" value="FAD-dep_OxRdtase_2_FAD-bd"/>
</dbReference>
<dbReference type="PRINTS" id="PR00411">
    <property type="entry name" value="PNDRDTASEI"/>
</dbReference>
<dbReference type="PANTHER" id="PTHR43400:SF10">
    <property type="entry name" value="3-OXOSTEROID 1-DEHYDROGENASE"/>
    <property type="match status" value="1"/>
</dbReference>
<dbReference type="Proteomes" id="UP000295722">
    <property type="component" value="Unassembled WGS sequence"/>
</dbReference>
<sequence>MGEAVRDACIIEGSAVREWADVADVLVVGFGMAGACAAIEARACGASVLVVECSGGGTGTTAAASGHFYLGGGTPVQRACGFEDSAQEMARYLEAVALEPDRDKIHAYCEGSVEHFNWLEAQGIPFERSYYPHKNVIQPGKECLIWTGNEEVWPYREMAKPAPRGHKVAFDGEEGGGALALRILAQSAEAAGVRVFAYGKVDALVHEHGRIVGVRVRRFGETFFLRANEGVVLATGGFGQNPEMVAEHVPVLSTAYVQGGPHDDGLGIRMGVAAGGVALHMGQPFLTSPFYPPEDLLKGILVNGAGQRFVAEDSYHSRSSIAATRQPDGRVYLIVDASIFAYPRFAELTNQRLIDGFETIAEMEAGLGLDAGTLQATMDAYNAHAAQGEDPAFHKHPKWLKPLTDGPYAAFDLSFGQAVYTGFTLGGLKVSPDAQVLDAQGEAIPGLYAAGACASNIAQDSDGYASGTCLGEASFFGRRAGRHCAALRDGVGGSKPLD</sequence>
<keyword evidence="2" id="KW-0285">Flavoprotein</keyword>
<dbReference type="NCBIfam" id="NF005508">
    <property type="entry name" value="PRK07121.1-1"/>
    <property type="match status" value="1"/>
</dbReference>
<dbReference type="InterPro" id="IPR036188">
    <property type="entry name" value="FAD/NAD-bd_sf"/>
</dbReference>
<evidence type="ECO:0000259" key="5">
    <source>
        <dbReference type="Pfam" id="PF00890"/>
    </source>
</evidence>